<reference evidence="2 3" key="1">
    <citation type="journal article" date="2020" name="bioRxiv">
        <title>Sequence and annotation of 42 cannabis genomes reveals extensive copy number variation in cannabinoid synthesis and pathogen resistance genes.</title>
        <authorList>
            <person name="Mckernan K.J."/>
            <person name="Helbert Y."/>
            <person name="Kane L.T."/>
            <person name="Ebling H."/>
            <person name="Zhang L."/>
            <person name="Liu B."/>
            <person name="Eaton Z."/>
            <person name="Mclaughlin S."/>
            <person name="Kingan S."/>
            <person name="Baybayan P."/>
            <person name="Concepcion G."/>
            <person name="Jordan M."/>
            <person name="Riva A."/>
            <person name="Barbazuk W."/>
            <person name="Harkins T."/>
        </authorList>
    </citation>
    <scope>NUCLEOTIDE SEQUENCE [LARGE SCALE GENOMIC DNA]</scope>
    <source>
        <strain evidence="3">cv. Jamaican Lion 4</strain>
        <tissue evidence="2">Leaf</tissue>
    </source>
</reference>
<feature type="chain" id="PRO_5029468309" evidence="1">
    <location>
        <begin position="17"/>
        <end position="195"/>
    </location>
</feature>
<keyword evidence="1" id="KW-0732">Signal</keyword>
<protein>
    <submittedName>
        <fullName evidence="2">Uncharacterized protein</fullName>
    </submittedName>
</protein>
<dbReference type="EMBL" id="JAATIP010000026">
    <property type="protein sequence ID" value="KAF4391011.1"/>
    <property type="molecule type" value="Genomic_DNA"/>
</dbReference>
<sequence>MVLLLFVSPLYHLKNACTSSSIDCLKGSKVGGSNLEYRCFLGHSVKVFYPPAPENCAAIGQKMRVKSFNFVNSVSCLTLFNQLSNTSLTLTSHFEHYKKREAVRRDANGGSTFIVGGSQFEDGGSIFDCPTFEDGGSTCETSSISSGVGPPLVYNPDTIANSWRENLTAILVVMAQGIHGSSDVNIVLGIHNNNV</sequence>
<accession>A0A7J6H7X3</accession>
<name>A0A7J6H7X3_CANSA</name>
<organism evidence="2 3">
    <name type="scientific">Cannabis sativa</name>
    <name type="common">Hemp</name>
    <name type="synonym">Marijuana</name>
    <dbReference type="NCBI Taxonomy" id="3483"/>
    <lineage>
        <taxon>Eukaryota</taxon>
        <taxon>Viridiplantae</taxon>
        <taxon>Streptophyta</taxon>
        <taxon>Embryophyta</taxon>
        <taxon>Tracheophyta</taxon>
        <taxon>Spermatophyta</taxon>
        <taxon>Magnoliopsida</taxon>
        <taxon>eudicotyledons</taxon>
        <taxon>Gunneridae</taxon>
        <taxon>Pentapetalae</taxon>
        <taxon>rosids</taxon>
        <taxon>fabids</taxon>
        <taxon>Rosales</taxon>
        <taxon>Cannabaceae</taxon>
        <taxon>Cannabis</taxon>
    </lineage>
</organism>
<dbReference type="AlphaFoldDB" id="A0A7J6H7X3"/>
<comment type="caution">
    <text evidence="2">The sequence shown here is derived from an EMBL/GenBank/DDBJ whole genome shotgun (WGS) entry which is preliminary data.</text>
</comment>
<gene>
    <name evidence="2" type="ORF">F8388_024843</name>
</gene>
<evidence type="ECO:0000313" key="3">
    <source>
        <dbReference type="Proteomes" id="UP000525078"/>
    </source>
</evidence>
<evidence type="ECO:0000313" key="2">
    <source>
        <dbReference type="EMBL" id="KAF4391011.1"/>
    </source>
</evidence>
<dbReference type="Proteomes" id="UP000525078">
    <property type="component" value="Unassembled WGS sequence"/>
</dbReference>
<evidence type="ECO:0000256" key="1">
    <source>
        <dbReference type="SAM" id="SignalP"/>
    </source>
</evidence>
<proteinExistence type="predicted"/>
<feature type="signal peptide" evidence="1">
    <location>
        <begin position="1"/>
        <end position="16"/>
    </location>
</feature>